<protein>
    <submittedName>
        <fullName evidence="2">Uncharacterized protein</fullName>
    </submittedName>
</protein>
<dbReference type="AlphaFoldDB" id="A0A0X3QA37"/>
<accession>A0A0X3QA37</accession>
<evidence type="ECO:0000313" key="2">
    <source>
        <dbReference type="EMBL" id="JAP56136.1"/>
    </source>
</evidence>
<organism evidence="2">
    <name type="scientific">Schistocephalus solidus</name>
    <name type="common">Tapeworm</name>
    <dbReference type="NCBI Taxonomy" id="70667"/>
    <lineage>
        <taxon>Eukaryota</taxon>
        <taxon>Metazoa</taxon>
        <taxon>Spiralia</taxon>
        <taxon>Lophotrochozoa</taxon>
        <taxon>Platyhelminthes</taxon>
        <taxon>Cestoda</taxon>
        <taxon>Eucestoda</taxon>
        <taxon>Diphyllobothriidea</taxon>
        <taxon>Diphyllobothriidae</taxon>
        <taxon>Schistocephalus</taxon>
    </lineage>
</organism>
<sequence>MLMYGHRTGRPGIRIAYRLDGHHLSDRRIQTPNAFVCGYSPRPALCRRLHIQHRDGKGHAKERGLLRHQLRQLWADHEYEKNIGHAQHCLQRSPHQCQRHQTASHGSLRLLRQPAFPRHRNRRTGPWYLQNSKAFGRRQNSA</sequence>
<evidence type="ECO:0000256" key="1">
    <source>
        <dbReference type="SAM" id="MobiDB-lite"/>
    </source>
</evidence>
<feature type="region of interest" description="Disordered" evidence="1">
    <location>
        <begin position="119"/>
        <end position="142"/>
    </location>
</feature>
<name>A0A0X3QA37_SCHSO</name>
<reference evidence="2" key="1">
    <citation type="submission" date="2016-01" db="EMBL/GenBank/DDBJ databases">
        <title>Reference transcriptome for the parasite Schistocephalus solidus: insights into the molecular evolution of parasitism.</title>
        <authorList>
            <person name="Hebert F.O."/>
            <person name="Grambauer S."/>
            <person name="Barber I."/>
            <person name="Landry C.R."/>
            <person name="Aubin-Horth N."/>
        </authorList>
    </citation>
    <scope>NUCLEOTIDE SEQUENCE</scope>
</reference>
<feature type="compositionally biased region" description="Polar residues" evidence="1">
    <location>
        <begin position="129"/>
        <end position="142"/>
    </location>
</feature>
<proteinExistence type="predicted"/>
<gene>
    <name evidence="2" type="ORF">TR119966</name>
</gene>
<dbReference type="EMBL" id="GEEE01007089">
    <property type="protein sequence ID" value="JAP56136.1"/>
    <property type="molecule type" value="Transcribed_RNA"/>
</dbReference>